<dbReference type="EC" id="1.17.1.4" evidence="4"/>
<dbReference type="InterPro" id="IPR006058">
    <property type="entry name" value="2Fe2S_fd_BS"/>
</dbReference>
<dbReference type="InterPro" id="IPR036856">
    <property type="entry name" value="Ald_Oxase/Xan_DH_a/b_sf"/>
</dbReference>
<dbReference type="InterPro" id="IPR005107">
    <property type="entry name" value="CO_DH_flav_C"/>
</dbReference>
<dbReference type="CDD" id="cd00207">
    <property type="entry name" value="fer2"/>
    <property type="match status" value="1"/>
</dbReference>
<evidence type="ECO:0000256" key="5">
    <source>
        <dbReference type="ARBA" id="ARBA00022505"/>
    </source>
</evidence>
<evidence type="ECO:0000259" key="21">
    <source>
        <dbReference type="PROSITE" id="PS51085"/>
    </source>
</evidence>
<dbReference type="InterPro" id="IPR000674">
    <property type="entry name" value="Ald_Oxase/Xan_DH_a/b"/>
</dbReference>
<dbReference type="FunFam" id="3.10.20.30:FF:000015">
    <property type="entry name" value="Aldehyde oxidase 1"/>
    <property type="match status" value="1"/>
</dbReference>
<comment type="cofactor">
    <cofactor evidence="20">
        <name>Mo-molybdopterin</name>
        <dbReference type="ChEBI" id="CHEBI:71302"/>
    </cofactor>
    <text evidence="20">Binds 1 Mo-molybdopterin (Mo-MPT) cofactor per subunit.</text>
</comment>
<evidence type="ECO:0000256" key="10">
    <source>
        <dbReference type="ARBA" id="ARBA00023002"/>
    </source>
</evidence>
<dbReference type="Gene3D" id="3.90.1170.50">
    <property type="entry name" value="Aldehyde oxidase/xanthine dehydrogenase, a/b hammerhead"/>
    <property type="match status" value="1"/>
</dbReference>
<dbReference type="InterPro" id="IPR016208">
    <property type="entry name" value="Ald_Oxase/xanthine_DH-like"/>
</dbReference>
<feature type="binding site" evidence="20">
    <location>
        <position position="134"/>
    </location>
    <ligand>
        <name>[2Fe-2S] cluster</name>
        <dbReference type="ChEBI" id="CHEBI:190135"/>
        <label>2</label>
    </ligand>
</feature>
<dbReference type="InterPro" id="IPR016166">
    <property type="entry name" value="FAD-bd_PCMH"/>
</dbReference>
<feature type="binding site" evidence="20">
    <location>
        <position position="795"/>
    </location>
    <ligand>
        <name>Mo-molybdopterin</name>
        <dbReference type="ChEBI" id="CHEBI:71302"/>
    </ligand>
    <ligandPart>
        <name>Mo</name>
        <dbReference type="ChEBI" id="CHEBI:28685"/>
    </ligandPart>
</feature>
<evidence type="ECO:0000256" key="15">
    <source>
        <dbReference type="ARBA" id="ARBA00034078"/>
    </source>
</evidence>
<dbReference type="SUPFAM" id="SSF56176">
    <property type="entry name" value="FAD-binding/transporter-associated domain-like"/>
    <property type="match status" value="1"/>
</dbReference>
<dbReference type="FunFam" id="3.30.465.10:FF:000004">
    <property type="entry name" value="Xanthine dehydrogenase/oxidase"/>
    <property type="match status" value="1"/>
</dbReference>
<comment type="cofactor">
    <cofactor evidence="1 19">
        <name>FAD</name>
        <dbReference type="ChEBI" id="CHEBI:57692"/>
    </cofactor>
</comment>
<feature type="binding site" evidence="19">
    <location>
        <position position="942"/>
    </location>
    <ligand>
        <name>substrate</name>
    </ligand>
</feature>
<dbReference type="GO" id="GO:0005777">
    <property type="term" value="C:peroxisome"/>
    <property type="evidence" value="ECO:0007669"/>
    <property type="project" value="UniProtKB-SubCell"/>
</dbReference>
<dbReference type="Gene3D" id="3.10.20.30">
    <property type="match status" value="1"/>
</dbReference>
<feature type="binding site" evidence="19">
    <location>
        <position position="369"/>
    </location>
    <ligand>
        <name>FAD</name>
        <dbReference type="ChEBI" id="CHEBI:57692"/>
    </ligand>
</feature>
<dbReference type="PANTHER" id="PTHR45444">
    <property type="entry name" value="XANTHINE DEHYDROGENASE"/>
    <property type="match status" value="1"/>
</dbReference>
<dbReference type="NCBIfam" id="TIGR02963">
    <property type="entry name" value="xanthine_xdhA"/>
    <property type="match status" value="1"/>
</dbReference>
<dbReference type="Pfam" id="PF01799">
    <property type="entry name" value="Fer2_2"/>
    <property type="match status" value="1"/>
</dbReference>
<comment type="cofactor">
    <cofactor evidence="15">
        <name>[2Fe-2S] cluster</name>
        <dbReference type="ChEBI" id="CHEBI:190135"/>
    </cofactor>
</comment>
<feature type="domain" description="2Fe-2S ferredoxin-type" evidence="21">
    <location>
        <begin position="27"/>
        <end position="113"/>
    </location>
</feature>
<dbReference type="EMBL" id="MU001673">
    <property type="protein sequence ID" value="KAF2460323.1"/>
    <property type="molecule type" value="Genomic_DNA"/>
</dbReference>
<keyword evidence="10" id="KW-0560">Oxidoreductase</keyword>
<organism evidence="23 24">
    <name type="scientific">Lineolata rhizophorae</name>
    <dbReference type="NCBI Taxonomy" id="578093"/>
    <lineage>
        <taxon>Eukaryota</taxon>
        <taxon>Fungi</taxon>
        <taxon>Dikarya</taxon>
        <taxon>Ascomycota</taxon>
        <taxon>Pezizomycotina</taxon>
        <taxon>Dothideomycetes</taxon>
        <taxon>Dothideomycetes incertae sedis</taxon>
        <taxon>Lineolatales</taxon>
        <taxon>Lineolataceae</taxon>
        <taxon>Lineolata</taxon>
    </lineage>
</organism>
<dbReference type="SMART" id="SM01092">
    <property type="entry name" value="CO_deh_flav_C"/>
    <property type="match status" value="1"/>
</dbReference>
<feature type="binding site" evidence="19">
    <location>
        <position position="1038"/>
    </location>
    <ligand>
        <name>substrate</name>
    </ligand>
</feature>
<dbReference type="FunFam" id="3.30.43.10:FF:000001">
    <property type="entry name" value="Xanthine dehydrogenase/oxidase"/>
    <property type="match status" value="1"/>
</dbReference>
<dbReference type="InterPro" id="IPR036683">
    <property type="entry name" value="CO_DH_flav_C_dom_sf"/>
</dbReference>
<evidence type="ECO:0000256" key="3">
    <source>
        <dbReference type="ARBA" id="ARBA00006849"/>
    </source>
</evidence>
<sequence length="1361" mass="148836">MAPGAVSPAVDVDAVKSLAAATADYDDTLRFYLNGTKVVLDDADPEVTLLEYLRGIGLTGTKLGCAEGGCGACTVVVSQYNPTTKKIYHASVNACLAPLVSVDGKHVITIEGIGNVKSPHPAQERVAMGNGSQCGFCTPGIVMSLYALLRNQSDPSQHDVEEAFDGNLCRCTGYRPILDAAQTFSKEKASACGNSIANGGSGCCMENGADGGCCKSDADGVNGDDQPIKRFTPPGFIEYNPETELIFPPALRKHEYKPLAFGNKRKKWFRPATLEQLLEIKSVYPSAKLIGGSTETQIEVKFKAMQYSSSVFVGDIPELREYSFNEDHLEIGGNIVLTDLERVSKEAIEHYGPARGQPFAAILKQLRYFAGRQIRNVGTPAGNLATASPISDLNPVFVATRSTIVAKSLNKTIEIPMTEFFKGYRVTALPPDAIIASVRVPAAAEKLEFMRAYKQAKRKDDDIAIVNAALRVSLAEDHTVDSANLVYGGMAPTTVAAKHAEEFLVGKKLTELETLEGVMSALEQDFDLRFGVPGGMATYRKSLALSFFYKFYHEILSKLDSGEVEAEVDHQAIGEIEREISFGKKDHDSTVEYTQNTLGKARPHVAAMKQCTGEAQYTDDIPVQKNELYGCLVLSTKAHAKLLSVDPSPALELPGVVDFVSHKDLPKPEANWWGAPNCDELFFAVDEVFTAGQPIGLILATSAKAAADATRAVKVDYEDLPAIFTIEEAIEKESYFDHYHYIKKGDVDAAFAECDHVFEGVTRMGGQEHFYLETQACVVVPKPEDGEMEVFSSTQNPTETQTYVAQVTGVEANKIVSRVKRMGGGFGGKETRSIQLAGICATAAKKVKRPVRCMLNRDEDILTSGQRHPFLSRWKVGVNKDGKLQALDADVVNNGGWSQDLSAAVIDRALSHSDGVYNIPNVYVRGRIAKTNTVSNTAFRGFGGPQGMFIAESYMSEVADHLGMDVNELRELNMYKMGDITHFNQELKDFFVPVMWKQVQEESDYAQRKQKVEEFNQTHKWNKRGMALIPTKFGISFTALFLNQAGALVHIYHDGSVLLAHGGTEMGQGLHTKMTMIAAEALKVPQDSVFISETATNTVANTSSTAASASSDLNGYAVWNACAQLNERLEPYRQKLGPEASMKQLAHAAYFDRVNLSAQGFYKTPDIGYVWGPNTGQMFFYFTQGVTAAEVEIDTLTGDWTCLRADVKMDVGRSINPSIDYGQIEGAFIQGQGLFTTEESLWHRASGQIFTRGPGAYKIPGFRDIPQEFNVSMLKGVQWENLRTIQRSRGVGEPPLFMGSAVFFAIRDALKAARAQWGETAVLSLQSPCTVERIRTACADPIVKRAMVVPREGEKSFFVSI</sequence>
<protein>
    <recommendedName>
        <fullName evidence="4">xanthine dehydrogenase</fullName>
        <ecNumber evidence="4">1.17.1.4</ecNumber>
    </recommendedName>
</protein>
<feature type="binding site" evidence="20">
    <location>
        <position position="65"/>
    </location>
    <ligand>
        <name>[2Fe-2S] cluster</name>
        <dbReference type="ChEBI" id="CHEBI:190135"/>
        <label>1</label>
    </ligand>
</feature>
<evidence type="ECO:0000256" key="13">
    <source>
        <dbReference type="ARBA" id="ARBA00023027"/>
    </source>
</evidence>
<comment type="catalytic activity">
    <reaction evidence="17">
        <text>hypoxanthine + NAD(+) + H2O = xanthine + NADH + H(+)</text>
        <dbReference type="Rhea" id="RHEA:24670"/>
        <dbReference type="ChEBI" id="CHEBI:15377"/>
        <dbReference type="ChEBI" id="CHEBI:15378"/>
        <dbReference type="ChEBI" id="CHEBI:17368"/>
        <dbReference type="ChEBI" id="CHEBI:17712"/>
        <dbReference type="ChEBI" id="CHEBI:57540"/>
        <dbReference type="ChEBI" id="CHEBI:57945"/>
        <dbReference type="EC" id="1.17.1.4"/>
    </reaction>
</comment>
<accession>A0A6A6PA63</accession>
<dbReference type="SUPFAM" id="SSF47741">
    <property type="entry name" value="CO dehydrogenase ISP C-domain like"/>
    <property type="match status" value="1"/>
</dbReference>
<dbReference type="SUPFAM" id="SSF55447">
    <property type="entry name" value="CO dehydrogenase flavoprotein C-terminal domain-like"/>
    <property type="match status" value="1"/>
</dbReference>
<evidence type="ECO:0000256" key="7">
    <source>
        <dbReference type="ARBA" id="ARBA00022714"/>
    </source>
</evidence>
<feature type="binding site" evidence="20">
    <location>
        <position position="826"/>
    </location>
    <ligand>
        <name>Mo-molybdopterin</name>
        <dbReference type="ChEBI" id="CHEBI:71302"/>
    </ligand>
    <ligandPart>
        <name>Mo</name>
        <dbReference type="ChEBI" id="CHEBI:28685"/>
    </ligandPart>
</feature>
<evidence type="ECO:0000256" key="1">
    <source>
        <dbReference type="ARBA" id="ARBA00001974"/>
    </source>
</evidence>
<keyword evidence="12 20" id="KW-0411">Iron-sulfur</keyword>
<feature type="binding site" evidence="20">
    <location>
        <position position="171"/>
    </location>
    <ligand>
        <name>[2Fe-2S] cluster</name>
        <dbReference type="ChEBI" id="CHEBI:190135"/>
        <label>2</label>
    </ligand>
</feature>
<dbReference type="Gene3D" id="3.30.365.10">
    <property type="entry name" value="Aldehyde oxidase/xanthine dehydrogenase, molybdopterin binding domain"/>
    <property type="match status" value="4"/>
</dbReference>
<feature type="binding site" evidence="20">
    <location>
        <position position="940"/>
    </location>
    <ligand>
        <name>Mo-molybdopterin</name>
        <dbReference type="ChEBI" id="CHEBI:71302"/>
    </ligand>
    <ligandPart>
        <name>Mo</name>
        <dbReference type="ChEBI" id="CHEBI:28685"/>
    </ligandPart>
</feature>
<dbReference type="OrthoDB" id="8300278at2759"/>
<evidence type="ECO:0000256" key="17">
    <source>
        <dbReference type="ARBA" id="ARBA00049517"/>
    </source>
</evidence>
<feature type="binding site" evidence="19">
    <location>
        <position position="830"/>
    </location>
    <ligand>
        <name>substrate</name>
    </ligand>
</feature>
<feature type="binding site" evidence="20">
    <location>
        <position position="73"/>
    </location>
    <ligand>
        <name>[2Fe-2S] cluster</name>
        <dbReference type="ChEBI" id="CHEBI:190135"/>
        <label>1</label>
    </ligand>
</feature>
<dbReference type="InterPro" id="IPR046867">
    <property type="entry name" value="AldOxase/xan_DH_MoCoBD2"/>
</dbReference>
<keyword evidence="13" id="KW-0520">NAD</keyword>
<dbReference type="GO" id="GO:0071949">
    <property type="term" value="F:FAD binding"/>
    <property type="evidence" value="ECO:0007669"/>
    <property type="project" value="InterPro"/>
</dbReference>
<evidence type="ECO:0000256" key="9">
    <source>
        <dbReference type="ARBA" id="ARBA00022827"/>
    </source>
</evidence>
<dbReference type="Pfam" id="PF03450">
    <property type="entry name" value="CO_deh_flav_C"/>
    <property type="match status" value="1"/>
</dbReference>
<dbReference type="PROSITE" id="PS51387">
    <property type="entry name" value="FAD_PCMH"/>
    <property type="match status" value="1"/>
</dbReference>
<feature type="domain" description="FAD-binding PCMH-type" evidence="22">
    <location>
        <begin position="261"/>
        <end position="445"/>
    </location>
</feature>
<dbReference type="Gene3D" id="3.30.465.10">
    <property type="match status" value="1"/>
</dbReference>
<evidence type="ECO:0000256" key="20">
    <source>
        <dbReference type="PIRSR" id="PIRSR000127-3"/>
    </source>
</evidence>
<dbReference type="PROSITE" id="PS51085">
    <property type="entry name" value="2FE2S_FER_2"/>
    <property type="match status" value="1"/>
</dbReference>
<evidence type="ECO:0000256" key="19">
    <source>
        <dbReference type="PIRSR" id="PIRSR000127-2"/>
    </source>
</evidence>
<dbReference type="FunFam" id="3.30.365.10:FF:000001">
    <property type="entry name" value="Xanthine dehydrogenase oxidase"/>
    <property type="match status" value="1"/>
</dbReference>
<proteinExistence type="inferred from homology"/>
<dbReference type="InterPro" id="IPR002346">
    <property type="entry name" value="Mopterin_DH_FAD-bd"/>
</dbReference>
<keyword evidence="11 20" id="KW-0408">Iron</keyword>
<feature type="binding site" evidence="20">
    <location>
        <position position="169"/>
    </location>
    <ligand>
        <name>[2Fe-2S] cluster</name>
        <dbReference type="ChEBI" id="CHEBI:190135"/>
        <label>2</label>
    </ligand>
</feature>
<dbReference type="InterPro" id="IPR036884">
    <property type="entry name" value="2Fe-2S-bd_dom_sf"/>
</dbReference>
<dbReference type="GO" id="GO:0006145">
    <property type="term" value="P:purine nucleobase catabolic process"/>
    <property type="evidence" value="ECO:0007669"/>
    <property type="project" value="UniProtKB-ARBA"/>
</dbReference>
<evidence type="ECO:0000256" key="11">
    <source>
        <dbReference type="ARBA" id="ARBA00023004"/>
    </source>
</evidence>
<dbReference type="SUPFAM" id="SSF54665">
    <property type="entry name" value="CO dehydrogenase molybdoprotein N-domain-like"/>
    <property type="match status" value="1"/>
</dbReference>
<dbReference type="InterPro" id="IPR037165">
    <property type="entry name" value="AldOxase/xan_DH_Mopterin-bd_sf"/>
</dbReference>
<dbReference type="PIRSF" id="PIRSF000127">
    <property type="entry name" value="Xanthine_DH"/>
    <property type="match status" value="1"/>
</dbReference>
<feature type="binding site" evidence="20">
    <location>
        <position position="95"/>
    </location>
    <ligand>
        <name>[2Fe-2S] cluster</name>
        <dbReference type="ChEBI" id="CHEBI:190135"/>
        <label>1</label>
    </ligand>
</feature>
<feature type="binding site" evidence="20">
    <location>
        <position position="1107"/>
    </location>
    <ligand>
        <name>Mo-molybdopterin</name>
        <dbReference type="ChEBI" id="CHEBI:71302"/>
    </ligand>
    <ligandPart>
        <name>Mo</name>
        <dbReference type="ChEBI" id="CHEBI:28685"/>
    </ligandPart>
</feature>
<dbReference type="GO" id="GO:0004854">
    <property type="term" value="F:xanthine dehydrogenase activity"/>
    <property type="evidence" value="ECO:0007669"/>
    <property type="project" value="UniProtKB-EC"/>
</dbReference>
<keyword evidence="5 20" id="KW-0500">Molybdenum</keyword>
<dbReference type="InterPro" id="IPR016167">
    <property type="entry name" value="FAD-bd_PCMH_sub1"/>
</dbReference>
<gene>
    <name evidence="23" type="ORF">BDY21DRAFT_161970</name>
</gene>
<feature type="binding site" evidence="20">
    <location>
        <position position="70"/>
    </location>
    <ligand>
        <name>[2Fe-2S] cluster</name>
        <dbReference type="ChEBI" id="CHEBI:190135"/>
        <label>1</label>
    </ligand>
</feature>
<dbReference type="InterPro" id="IPR016169">
    <property type="entry name" value="FAD-bd_PCMH_sub2"/>
</dbReference>
<dbReference type="Gene3D" id="3.30.390.50">
    <property type="entry name" value="CO dehydrogenase flavoprotein, C-terminal domain"/>
    <property type="match status" value="1"/>
</dbReference>
<feature type="binding site" evidence="20">
    <location>
        <position position="137"/>
    </location>
    <ligand>
        <name>[2Fe-2S] cluster</name>
        <dbReference type="ChEBI" id="CHEBI:190135"/>
        <label>2</label>
    </ligand>
</feature>
<feature type="binding site" evidence="19">
    <location>
        <position position="454"/>
    </location>
    <ligand>
        <name>FAD</name>
        <dbReference type="ChEBI" id="CHEBI:57692"/>
    </ligand>
</feature>
<dbReference type="Pfam" id="PF01315">
    <property type="entry name" value="Ald_Xan_dh_C"/>
    <property type="match status" value="1"/>
</dbReference>
<evidence type="ECO:0000259" key="22">
    <source>
        <dbReference type="PROSITE" id="PS51387"/>
    </source>
</evidence>
<keyword evidence="9 19" id="KW-0274">FAD</keyword>
<dbReference type="InterPro" id="IPR002888">
    <property type="entry name" value="2Fe-2S-bd"/>
</dbReference>
<keyword evidence="24" id="KW-1185">Reference proteome</keyword>
<dbReference type="FunFam" id="3.30.365.10:FF:000002">
    <property type="entry name" value="Xanthine dehydrogenase oxidase"/>
    <property type="match status" value="1"/>
</dbReference>
<name>A0A6A6PA63_9PEZI</name>
<evidence type="ECO:0000256" key="8">
    <source>
        <dbReference type="ARBA" id="ARBA00022723"/>
    </source>
</evidence>
<comment type="similarity">
    <text evidence="3">Belongs to the xanthine dehydrogenase family.</text>
</comment>
<evidence type="ECO:0000256" key="4">
    <source>
        <dbReference type="ARBA" id="ARBA00013123"/>
    </source>
</evidence>
<keyword evidence="7 20" id="KW-0001">2Fe-2S</keyword>
<dbReference type="InterPro" id="IPR001041">
    <property type="entry name" value="2Fe-2S_ferredoxin-type"/>
</dbReference>
<dbReference type="SUPFAM" id="SSF56003">
    <property type="entry name" value="Molybdenum cofactor-binding domain"/>
    <property type="match status" value="1"/>
</dbReference>
<feature type="binding site" evidence="19">
    <location>
        <position position="392"/>
    </location>
    <ligand>
        <name>FAD</name>
        <dbReference type="ChEBI" id="CHEBI:57692"/>
    </ligand>
</feature>
<dbReference type="InterPro" id="IPR012675">
    <property type="entry name" value="Beta-grasp_dom_sf"/>
</dbReference>
<evidence type="ECO:0000256" key="2">
    <source>
        <dbReference type="ARBA" id="ARBA00004275"/>
    </source>
</evidence>
<comment type="subcellular location">
    <subcellularLocation>
        <location evidence="2">Peroxisome</location>
    </subcellularLocation>
</comment>
<keyword evidence="6" id="KW-0285">Flavoprotein</keyword>
<evidence type="ECO:0000256" key="14">
    <source>
        <dbReference type="ARBA" id="ARBA00023140"/>
    </source>
</evidence>
<evidence type="ECO:0000313" key="23">
    <source>
        <dbReference type="EMBL" id="KAF2460323.1"/>
    </source>
</evidence>
<dbReference type="Pfam" id="PF00111">
    <property type="entry name" value="Fer2"/>
    <property type="match status" value="1"/>
</dbReference>
<evidence type="ECO:0000256" key="12">
    <source>
        <dbReference type="ARBA" id="ARBA00023014"/>
    </source>
</evidence>
<dbReference type="InterPro" id="IPR014307">
    <property type="entry name" value="Xanthine_DH_ssu"/>
</dbReference>
<dbReference type="InterPro" id="IPR036010">
    <property type="entry name" value="2Fe-2S_ferredoxin-like_sf"/>
</dbReference>
<dbReference type="PROSITE" id="PS00197">
    <property type="entry name" value="2FE2S_FER_1"/>
    <property type="match status" value="1"/>
</dbReference>
<dbReference type="SUPFAM" id="SSF54292">
    <property type="entry name" value="2Fe-2S ferredoxin-like"/>
    <property type="match status" value="1"/>
</dbReference>
<evidence type="ECO:0000313" key="24">
    <source>
        <dbReference type="Proteomes" id="UP000799766"/>
    </source>
</evidence>
<comment type="cofactor">
    <cofactor evidence="20">
        <name>[2Fe-2S] cluster</name>
        <dbReference type="ChEBI" id="CHEBI:190135"/>
    </cofactor>
    <text evidence="20">Binds 2 [2Fe-2S] clusters.</text>
</comment>
<keyword evidence="14" id="KW-0576">Peroxisome</keyword>
<dbReference type="FunFam" id="3.30.365.10:FF:000003">
    <property type="entry name" value="Aldehyde oxidase 1"/>
    <property type="match status" value="1"/>
</dbReference>
<dbReference type="FunFam" id="3.90.1170.50:FF:000001">
    <property type="entry name" value="Aldehyde oxidase 1"/>
    <property type="match status" value="1"/>
</dbReference>
<feature type="binding site" evidence="19">
    <location>
        <position position="908"/>
    </location>
    <ligand>
        <name>substrate</name>
    </ligand>
</feature>
<evidence type="ECO:0000256" key="16">
    <source>
        <dbReference type="ARBA" id="ARBA00049017"/>
    </source>
</evidence>
<dbReference type="Pfam" id="PF20256">
    <property type="entry name" value="MoCoBD_2"/>
    <property type="match status" value="1"/>
</dbReference>
<dbReference type="PANTHER" id="PTHR45444:SF3">
    <property type="entry name" value="XANTHINE DEHYDROGENASE"/>
    <property type="match status" value="1"/>
</dbReference>
<dbReference type="Proteomes" id="UP000799766">
    <property type="component" value="Unassembled WGS sequence"/>
</dbReference>
<dbReference type="Pfam" id="PF00941">
    <property type="entry name" value="FAD_binding_5"/>
    <property type="match status" value="1"/>
</dbReference>
<dbReference type="GO" id="GO:0005506">
    <property type="term" value="F:iron ion binding"/>
    <property type="evidence" value="ECO:0007669"/>
    <property type="project" value="InterPro"/>
</dbReference>
<reference evidence="23" key="1">
    <citation type="journal article" date="2020" name="Stud. Mycol.">
        <title>101 Dothideomycetes genomes: a test case for predicting lifestyles and emergence of pathogens.</title>
        <authorList>
            <person name="Haridas S."/>
            <person name="Albert R."/>
            <person name="Binder M."/>
            <person name="Bloem J."/>
            <person name="Labutti K."/>
            <person name="Salamov A."/>
            <person name="Andreopoulos B."/>
            <person name="Baker S."/>
            <person name="Barry K."/>
            <person name="Bills G."/>
            <person name="Bluhm B."/>
            <person name="Cannon C."/>
            <person name="Castanera R."/>
            <person name="Culley D."/>
            <person name="Daum C."/>
            <person name="Ezra D."/>
            <person name="Gonzalez J."/>
            <person name="Henrissat B."/>
            <person name="Kuo A."/>
            <person name="Liang C."/>
            <person name="Lipzen A."/>
            <person name="Lutzoni F."/>
            <person name="Magnuson J."/>
            <person name="Mondo S."/>
            <person name="Nolan M."/>
            <person name="Ohm R."/>
            <person name="Pangilinan J."/>
            <person name="Park H.-J."/>
            <person name="Ramirez L."/>
            <person name="Alfaro M."/>
            <person name="Sun H."/>
            <person name="Tritt A."/>
            <person name="Yoshinaga Y."/>
            <person name="Zwiers L.-H."/>
            <person name="Turgeon B."/>
            <person name="Goodwin S."/>
            <person name="Spatafora J."/>
            <person name="Crous P."/>
            <person name="Grigoriev I."/>
        </authorList>
    </citation>
    <scope>NUCLEOTIDE SEQUENCE</scope>
    <source>
        <strain evidence="23">ATCC 16933</strain>
    </source>
</reference>
<dbReference type="GO" id="GO:0051537">
    <property type="term" value="F:2 iron, 2 sulfur cluster binding"/>
    <property type="evidence" value="ECO:0007669"/>
    <property type="project" value="UniProtKB-KW"/>
</dbReference>
<dbReference type="FunFam" id="3.30.365.10:FF:000004">
    <property type="entry name" value="Xanthine dehydrogenase oxidase"/>
    <property type="match status" value="1"/>
</dbReference>
<dbReference type="Gene3D" id="3.30.43.10">
    <property type="entry name" value="Uridine Diphospho-n-acetylenolpyruvylglucosamine Reductase, domain 2"/>
    <property type="match status" value="1"/>
</dbReference>
<comment type="catalytic activity">
    <reaction evidence="16">
        <text>xanthine + NAD(+) + H2O = urate + NADH + H(+)</text>
        <dbReference type="Rhea" id="RHEA:16669"/>
        <dbReference type="ChEBI" id="CHEBI:15377"/>
        <dbReference type="ChEBI" id="CHEBI:15378"/>
        <dbReference type="ChEBI" id="CHEBI:17712"/>
        <dbReference type="ChEBI" id="CHEBI:17775"/>
        <dbReference type="ChEBI" id="CHEBI:57540"/>
        <dbReference type="ChEBI" id="CHEBI:57945"/>
        <dbReference type="EC" id="1.17.1.4"/>
    </reaction>
</comment>
<evidence type="ECO:0000256" key="6">
    <source>
        <dbReference type="ARBA" id="ARBA00022630"/>
    </source>
</evidence>
<dbReference type="Gene3D" id="1.10.150.120">
    <property type="entry name" value="[2Fe-2S]-binding domain"/>
    <property type="match status" value="1"/>
</dbReference>
<dbReference type="InterPro" id="IPR008274">
    <property type="entry name" value="AldOxase/xan_DH_MoCoBD1"/>
</dbReference>
<dbReference type="InterPro" id="IPR036318">
    <property type="entry name" value="FAD-bd_PCMH-like_sf"/>
</dbReference>
<evidence type="ECO:0000256" key="18">
    <source>
        <dbReference type="PIRSR" id="PIRSR000127-1"/>
    </source>
</evidence>
<keyword evidence="8 20" id="KW-0479">Metal-binding</keyword>
<dbReference type="Pfam" id="PF02738">
    <property type="entry name" value="MoCoBD_1"/>
    <property type="match status" value="1"/>
</dbReference>
<dbReference type="SMART" id="SM01008">
    <property type="entry name" value="Ald_Xan_dh_C"/>
    <property type="match status" value="1"/>
</dbReference>
<feature type="active site" description="Proton acceptor" evidence="18">
    <location>
        <position position="1293"/>
    </location>
</feature>